<dbReference type="InterPro" id="IPR036791">
    <property type="entry name" value="Ribosomal_bL9_C_sf"/>
</dbReference>
<evidence type="ECO:0000256" key="4">
    <source>
        <dbReference type="ARBA" id="ARBA00022980"/>
    </source>
</evidence>
<evidence type="ECO:0000256" key="3">
    <source>
        <dbReference type="ARBA" id="ARBA00022884"/>
    </source>
</evidence>
<dbReference type="AlphaFoldDB" id="A0A1K2HE78"/>
<dbReference type="FunFam" id="3.40.5.10:FF:000002">
    <property type="entry name" value="50S ribosomal protein L9"/>
    <property type="match status" value="1"/>
</dbReference>
<dbReference type="NCBIfam" id="TIGR00158">
    <property type="entry name" value="L9"/>
    <property type="match status" value="1"/>
</dbReference>
<evidence type="ECO:0000313" key="10">
    <source>
        <dbReference type="EMBL" id="SFZ75059.1"/>
    </source>
</evidence>
<dbReference type="PROSITE" id="PS00651">
    <property type="entry name" value="RIBOSOMAL_L9"/>
    <property type="match status" value="1"/>
</dbReference>
<name>A0A1K2HE78_9LACT</name>
<keyword evidence="12" id="KW-1185">Reference proteome</keyword>
<dbReference type="EMBL" id="FPKS01000007">
    <property type="protein sequence ID" value="SFZ75059.1"/>
    <property type="molecule type" value="Genomic_DNA"/>
</dbReference>
<dbReference type="GO" id="GO:0003735">
    <property type="term" value="F:structural constituent of ribosome"/>
    <property type="evidence" value="ECO:0007669"/>
    <property type="project" value="InterPro"/>
</dbReference>
<evidence type="ECO:0000256" key="6">
    <source>
        <dbReference type="ARBA" id="ARBA00035292"/>
    </source>
</evidence>
<dbReference type="HAMAP" id="MF_00503">
    <property type="entry name" value="Ribosomal_bL9"/>
    <property type="match status" value="1"/>
</dbReference>
<dbReference type="PANTHER" id="PTHR21368">
    <property type="entry name" value="50S RIBOSOMAL PROTEIN L9"/>
    <property type="match status" value="1"/>
</dbReference>
<dbReference type="InterPro" id="IPR009027">
    <property type="entry name" value="Ribosomal_bL9/RNase_H1_N"/>
</dbReference>
<dbReference type="Gene3D" id="3.10.430.100">
    <property type="entry name" value="Ribosomal protein L9, C-terminal domain"/>
    <property type="match status" value="1"/>
</dbReference>
<reference evidence="9 12" key="1">
    <citation type="submission" date="2014-12" db="EMBL/GenBank/DDBJ databases">
        <title>Draft genome sequences of 10 type strains of Lactococcus.</title>
        <authorList>
            <person name="Sun Z."/>
            <person name="Zhong Z."/>
            <person name="Liu W."/>
            <person name="Zhang W."/>
            <person name="Zhang H."/>
        </authorList>
    </citation>
    <scope>NUCLEOTIDE SEQUENCE [LARGE SCALE GENOMIC DNA]</scope>
    <source>
        <strain evidence="9 12">DSM 22330</strain>
    </source>
</reference>
<dbReference type="InterPro" id="IPR036935">
    <property type="entry name" value="Ribosomal_bL9_N_sf"/>
</dbReference>
<comment type="function">
    <text evidence="7">Binds to the 23S rRNA.</text>
</comment>
<gene>
    <name evidence="7" type="primary">rplI</name>
    <name evidence="9" type="ORF">RR45_GL002010</name>
    <name evidence="10" type="ORF">SAMN02746068_01455</name>
</gene>
<dbReference type="SUPFAM" id="SSF55653">
    <property type="entry name" value="Ribosomal protein L9 C-domain"/>
    <property type="match status" value="1"/>
</dbReference>
<evidence type="ECO:0000256" key="5">
    <source>
        <dbReference type="ARBA" id="ARBA00023274"/>
    </source>
</evidence>
<dbReference type="InterPro" id="IPR000244">
    <property type="entry name" value="Ribosomal_bL9"/>
</dbReference>
<dbReference type="GO" id="GO:0006412">
    <property type="term" value="P:translation"/>
    <property type="evidence" value="ECO:0007669"/>
    <property type="project" value="UniProtKB-UniRule"/>
</dbReference>
<dbReference type="EMBL" id="JXJT01000008">
    <property type="protein sequence ID" value="PCS03594.1"/>
    <property type="molecule type" value="Genomic_DNA"/>
</dbReference>
<protein>
    <recommendedName>
        <fullName evidence="6 7">Large ribosomal subunit protein bL9</fullName>
    </recommendedName>
</protein>
<comment type="similarity">
    <text evidence="1 7">Belongs to the bacterial ribosomal protein bL9 family.</text>
</comment>
<dbReference type="Pfam" id="PF03948">
    <property type="entry name" value="Ribosomal_L9_C"/>
    <property type="match status" value="1"/>
</dbReference>
<feature type="domain" description="Ribosomal protein L9" evidence="8">
    <location>
        <begin position="13"/>
        <end position="40"/>
    </location>
</feature>
<evidence type="ECO:0000313" key="9">
    <source>
        <dbReference type="EMBL" id="PCS03594.1"/>
    </source>
</evidence>
<dbReference type="GO" id="GO:0005840">
    <property type="term" value="C:ribosome"/>
    <property type="evidence" value="ECO:0007669"/>
    <property type="project" value="UniProtKB-KW"/>
</dbReference>
<evidence type="ECO:0000259" key="8">
    <source>
        <dbReference type="PROSITE" id="PS00651"/>
    </source>
</evidence>
<dbReference type="InterPro" id="IPR020070">
    <property type="entry name" value="Ribosomal_bL9_N"/>
</dbReference>
<dbReference type="OrthoDB" id="9788336at2"/>
<dbReference type="Pfam" id="PF01281">
    <property type="entry name" value="Ribosomal_L9_N"/>
    <property type="match status" value="1"/>
</dbReference>
<dbReference type="InterPro" id="IPR020069">
    <property type="entry name" value="Ribosomal_bL9_C"/>
</dbReference>
<organism evidence="10 11">
    <name type="scientific">Pseudolactococcus chungangensis CAU 28 = DSM 22330</name>
    <dbReference type="NCBI Taxonomy" id="1122154"/>
    <lineage>
        <taxon>Bacteria</taxon>
        <taxon>Bacillati</taxon>
        <taxon>Bacillota</taxon>
        <taxon>Bacilli</taxon>
        <taxon>Lactobacillales</taxon>
        <taxon>Streptococcaceae</taxon>
        <taxon>Pseudolactococcus</taxon>
    </lineage>
</organism>
<evidence type="ECO:0000313" key="11">
    <source>
        <dbReference type="Proteomes" id="UP000185655"/>
    </source>
</evidence>
<dbReference type="RefSeq" id="WP_031366743.1">
    <property type="nucleotide sequence ID" value="NZ_FPKS01000007.1"/>
</dbReference>
<dbReference type="GO" id="GO:0019843">
    <property type="term" value="F:rRNA binding"/>
    <property type="evidence" value="ECO:0007669"/>
    <property type="project" value="UniProtKB-UniRule"/>
</dbReference>
<keyword evidence="3 7" id="KW-0694">RNA-binding</keyword>
<dbReference type="GO" id="GO:1990904">
    <property type="term" value="C:ribonucleoprotein complex"/>
    <property type="evidence" value="ECO:0007669"/>
    <property type="project" value="UniProtKB-KW"/>
</dbReference>
<dbReference type="STRING" id="1122154.SAMN02746068_01455"/>
<evidence type="ECO:0000313" key="12">
    <source>
        <dbReference type="Proteomes" id="UP000218979"/>
    </source>
</evidence>
<reference evidence="10 11" key="2">
    <citation type="submission" date="2016-11" db="EMBL/GenBank/DDBJ databases">
        <authorList>
            <person name="Jaros S."/>
            <person name="Januszkiewicz K."/>
            <person name="Wedrychowicz H."/>
        </authorList>
    </citation>
    <scope>NUCLEOTIDE SEQUENCE [LARGE SCALE GENOMIC DNA]</scope>
    <source>
        <strain evidence="10 11">DSM 22330</strain>
    </source>
</reference>
<evidence type="ECO:0000256" key="1">
    <source>
        <dbReference type="ARBA" id="ARBA00010605"/>
    </source>
</evidence>
<keyword evidence="5 7" id="KW-0687">Ribonucleoprotein</keyword>
<keyword evidence="4 7" id="KW-0689">Ribosomal protein</keyword>
<dbReference type="SUPFAM" id="SSF55658">
    <property type="entry name" value="L9 N-domain-like"/>
    <property type="match status" value="1"/>
</dbReference>
<dbReference type="InterPro" id="IPR020594">
    <property type="entry name" value="Ribosomal_bL9_bac/chp"/>
</dbReference>
<sequence length="150" mass="16417">MKVIFLQDVKGKGKRGEVKEVPTGFAQNFLIKKNLAKEATGKAMAELKGQVKAEQKAEAEILAEAQALKAELEKESTIVDIKEKVGADGRLFGAINSKKIADALNAQFNLKLDKHKIQLAYPIKAIGLKDVPVKLHKDVTATIRVKISEK</sequence>
<evidence type="ECO:0000256" key="7">
    <source>
        <dbReference type="HAMAP-Rule" id="MF_00503"/>
    </source>
</evidence>
<dbReference type="Proteomes" id="UP000185655">
    <property type="component" value="Unassembled WGS sequence"/>
</dbReference>
<proteinExistence type="inferred from homology"/>
<evidence type="ECO:0000256" key="2">
    <source>
        <dbReference type="ARBA" id="ARBA00022730"/>
    </source>
</evidence>
<dbReference type="Gene3D" id="3.40.5.10">
    <property type="entry name" value="Ribosomal protein L9, N-terminal domain"/>
    <property type="match status" value="1"/>
</dbReference>
<accession>A0A1K2HE78</accession>
<keyword evidence="2 7" id="KW-0699">rRNA-binding</keyword>
<dbReference type="Proteomes" id="UP000218979">
    <property type="component" value="Unassembled WGS sequence"/>
</dbReference>